<keyword evidence="2 4" id="KW-0560">Oxidoreductase</keyword>
<dbReference type="OrthoDB" id="9805416at2"/>
<gene>
    <name evidence="7" type="primary">hprA</name>
    <name evidence="7" type="ORF">VEZ01S_05_01490</name>
</gene>
<keyword evidence="3" id="KW-0520">NAD</keyword>
<dbReference type="CDD" id="cd12162">
    <property type="entry name" value="2-Hacid_dh_4"/>
    <property type="match status" value="1"/>
</dbReference>
<evidence type="ECO:0000256" key="1">
    <source>
        <dbReference type="ARBA" id="ARBA00005854"/>
    </source>
</evidence>
<comment type="caution">
    <text evidence="7">The sequence shown here is derived from an EMBL/GenBank/DDBJ whole genome shotgun (WGS) entry which is preliminary data.</text>
</comment>
<dbReference type="PROSITE" id="PS00671">
    <property type="entry name" value="D_2_HYDROXYACID_DH_3"/>
    <property type="match status" value="1"/>
</dbReference>
<dbReference type="SUPFAM" id="SSF51735">
    <property type="entry name" value="NAD(P)-binding Rossmann-fold domains"/>
    <property type="match status" value="1"/>
</dbReference>
<dbReference type="RefSeq" id="WP_021712481.1">
    <property type="nucleotide sequence ID" value="NZ_BATM01000005.1"/>
</dbReference>
<dbReference type="Pfam" id="PF02826">
    <property type="entry name" value="2-Hacid_dh_C"/>
    <property type="match status" value="1"/>
</dbReference>
<evidence type="ECO:0000256" key="4">
    <source>
        <dbReference type="RuleBase" id="RU003719"/>
    </source>
</evidence>
<evidence type="ECO:0000256" key="3">
    <source>
        <dbReference type="ARBA" id="ARBA00023027"/>
    </source>
</evidence>
<evidence type="ECO:0000259" key="6">
    <source>
        <dbReference type="Pfam" id="PF02826"/>
    </source>
</evidence>
<dbReference type="AlphaFoldDB" id="U3AYG0"/>
<dbReference type="PROSITE" id="PS00670">
    <property type="entry name" value="D_2_HYDROXYACID_DH_2"/>
    <property type="match status" value="1"/>
</dbReference>
<comment type="similarity">
    <text evidence="1 4">Belongs to the D-isomer specific 2-hydroxyacid dehydrogenase family.</text>
</comment>
<dbReference type="FunFam" id="3.40.50.720:FF:000041">
    <property type="entry name" value="D-3-phosphoglycerate dehydrogenase"/>
    <property type="match status" value="1"/>
</dbReference>
<evidence type="ECO:0000256" key="2">
    <source>
        <dbReference type="ARBA" id="ARBA00023002"/>
    </source>
</evidence>
<evidence type="ECO:0000313" key="7">
    <source>
        <dbReference type="EMBL" id="GAD78760.1"/>
    </source>
</evidence>
<dbReference type="PANTHER" id="PTHR43761:SF1">
    <property type="entry name" value="D-ISOMER SPECIFIC 2-HYDROXYACID DEHYDROGENASE CATALYTIC DOMAIN-CONTAINING PROTEIN-RELATED"/>
    <property type="match status" value="1"/>
</dbReference>
<keyword evidence="8" id="KW-1185">Reference proteome</keyword>
<feature type="domain" description="D-isomer specific 2-hydroxyacid dehydrogenase NAD-binding" evidence="6">
    <location>
        <begin position="111"/>
        <end position="291"/>
    </location>
</feature>
<protein>
    <submittedName>
        <fullName evidence="7">Glycerate dehydrogenase</fullName>
    </submittedName>
</protein>
<dbReference type="EMBL" id="BATM01000005">
    <property type="protein sequence ID" value="GAD78760.1"/>
    <property type="molecule type" value="Genomic_DNA"/>
</dbReference>
<dbReference type="GO" id="GO:0006564">
    <property type="term" value="P:L-serine biosynthetic process"/>
    <property type="evidence" value="ECO:0007669"/>
    <property type="project" value="UniProtKB-ARBA"/>
</dbReference>
<dbReference type="eggNOG" id="COG1052">
    <property type="taxonomic scope" value="Bacteria"/>
</dbReference>
<evidence type="ECO:0000259" key="5">
    <source>
        <dbReference type="Pfam" id="PF00389"/>
    </source>
</evidence>
<dbReference type="InterPro" id="IPR029753">
    <property type="entry name" value="D-isomer_DH_CS"/>
</dbReference>
<dbReference type="GO" id="GO:0051287">
    <property type="term" value="F:NAD binding"/>
    <property type="evidence" value="ECO:0007669"/>
    <property type="project" value="InterPro"/>
</dbReference>
<dbReference type="InterPro" id="IPR006139">
    <property type="entry name" value="D-isomer_2_OHA_DH_cat_dom"/>
</dbReference>
<organism evidence="7 8">
    <name type="scientific">Vibrio ezurae NBRC 102218</name>
    <dbReference type="NCBI Taxonomy" id="1219080"/>
    <lineage>
        <taxon>Bacteria</taxon>
        <taxon>Pseudomonadati</taxon>
        <taxon>Pseudomonadota</taxon>
        <taxon>Gammaproteobacteria</taxon>
        <taxon>Vibrionales</taxon>
        <taxon>Vibrionaceae</taxon>
        <taxon>Vibrio</taxon>
    </lineage>
</organism>
<dbReference type="Gene3D" id="3.40.50.720">
    <property type="entry name" value="NAD(P)-binding Rossmann-like Domain"/>
    <property type="match status" value="2"/>
</dbReference>
<dbReference type="GO" id="GO:0047545">
    <property type="term" value="F:(S)-2-hydroxyglutarate dehydrogenase activity"/>
    <property type="evidence" value="ECO:0007669"/>
    <property type="project" value="UniProtKB-ARBA"/>
</dbReference>
<sequence>MPQSLPNVVFLDRATIPAHVPVRTLNFPHHWVEYDYTSPLQVEERLQDADIVISNKVVLNADILNKHPKIKLIAVSATGTNNVDLDYCRQQQIAVCNIQGYATQSVPEHVIAMIFALKRNLFAYHQDIAQGVWQRDKQFCFFTHPITDIAGSTIAIVGSGNLGQGVATLARALGMQVIFTARKGELVNKQGYVPFAQALQQADIVSLHCPLTESTTNLIGSAELQLMKSTAVLINTGRGGLVNESDLIEALKLGEIAGAGVDVFTQEPADNSNPLLANISLPNLLLTPHVAWGSDSALQRLVEILCDNIEQFVAGKSVNRVV</sequence>
<name>U3AYG0_9VIBR</name>
<dbReference type="InterPro" id="IPR036291">
    <property type="entry name" value="NAD(P)-bd_dom_sf"/>
</dbReference>
<dbReference type="STRING" id="1219080.VEZ01S_05_01490"/>
<dbReference type="InterPro" id="IPR006140">
    <property type="entry name" value="D-isomer_DH_NAD-bd"/>
</dbReference>
<dbReference type="GO" id="GO:0004617">
    <property type="term" value="F:phosphoglycerate dehydrogenase activity"/>
    <property type="evidence" value="ECO:0007669"/>
    <property type="project" value="UniProtKB-ARBA"/>
</dbReference>
<dbReference type="SUPFAM" id="SSF52283">
    <property type="entry name" value="Formate/glycerate dehydrogenase catalytic domain-like"/>
    <property type="match status" value="1"/>
</dbReference>
<dbReference type="Pfam" id="PF00389">
    <property type="entry name" value="2-Hacid_dh"/>
    <property type="match status" value="1"/>
</dbReference>
<proteinExistence type="inferred from homology"/>
<dbReference type="PANTHER" id="PTHR43761">
    <property type="entry name" value="D-ISOMER SPECIFIC 2-HYDROXYACID DEHYDROGENASE FAMILY PROTEIN (AFU_ORTHOLOGUE AFUA_1G13630)"/>
    <property type="match status" value="1"/>
</dbReference>
<dbReference type="InterPro" id="IPR050418">
    <property type="entry name" value="D-iso_2-hydroxyacid_DH_PdxB"/>
</dbReference>
<feature type="domain" description="D-isomer specific 2-hydroxyacid dehydrogenase catalytic" evidence="5">
    <location>
        <begin position="38"/>
        <end position="322"/>
    </location>
</feature>
<dbReference type="Proteomes" id="UP000016562">
    <property type="component" value="Unassembled WGS sequence"/>
</dbReference>
<evidence type="ECO:0000313" key="8">
    <source>
        <dbReference type="Proteomes" id="UP000016562"/>
    </source>
</evidence>
<accession>U3AYG0</accession>
<reference evidence="7 8" key="1">
    <citation type="submission" date="2013-09" db="EMBL/GenBank/DDBJ databases">
        <title>Whole genome shotgun sequence of Vibrio ezurae NBRC 102218.</title>
        <authorList>
            <person name="Yoshida I."/>
            <person name="Hosoyama A."/>
            <person name="Numata M."/>
            <person name="Hashimoto M."/>
            <person name="Hosoyama Y."/>
            <person name="Tsuchikane K."/>
            <person name="Noguchi M."/>
            <person name="Hirakata S."/>
            <person name="Ichikawa N."/>
            <person name="Ohji S."/>
            <person name="Yamazoe A."/>
            <person name="Fujita N."/>
        </authorList>
    </citation>
    <scope>NUCLEOTIDE SEQUENCE [LARGE SCALE GENOMIC DNA]</scope>
    <source>
        <strain evidence="7 8">NBRC 102218</strain>
    </source>
</reference>